<dbReference type="GO" id="GO:0005770">
    <property type="term" value="C:late endosome"/>
    <property type="evidence" value="ECO:0007669"/>
    <property type="project" value="TreeGrafter"/>
</dbReference>
<dbReference type="Gene3D" id="1.20.1050.80">
    <property type="entry name" value="VPS9 domain"/>
    <property type="match status" value="1"/>
</dbReference>
<dbReference type="Pfam" id="PF02204">
    <property type="entry name" value="VPS9"/>
    <property type="match status" value="1"/>
</dbReference>
<dbReference type="PANTHER" id="PTHR24170">
    <property type="entry name" value="ANKYRIN REPEAT DOMAIN-CONTAINING PROTEIN 27"/>
    <property type="match status" value="1"/>
</dbReference>
<evidence type="ECO:0000256" key="2">
    <source>
        <dbReference type="SAM" id="MobiDB-lite"/>
    </source>
</evidence>
<evidence type="ECO:0000313" key="4">
    <source>
        <dbReference type="EMBL" id="PSR77876.1"/>
    </source>
</evidence>
<dbReference type="InterPro" id="IPR037191">
    <property type="entry name" value="VPS9_dom_sf"/>
</dbReference>
<feature type="compositionally biased region" description="Basic and acidic residues" evidence="2">
    <location>
        <begin position="85"/>
        <end position="99"/>
    </location>
</feature>
<dbReference type="InterPro" id="IPR003123">
    <property type="entry name" value="VPS9"/>
</dbReference>
<organism evidence="4 5">
    <name type="scientific">Coniella lustricola</name>
    <dbReference type="NCBI Taxonomy" id="2025994"/>
    <lineage>
        <taxon>Eukaryota</taxon>
        <taxon>Fungi</taxon>
        <taxon>Dikarya</taxon>
        <taxon>Ascomycota</taxon>
        <taxon>Pezizomycotina</taxon>
        <taxon>Sordariomycetes</taxon>
        <taxon>Sordariomycetidae</taxon>
        <taxon>Diaporthales</taxon>
        <taxon>Schizoparmaceae</taxon>
        <taxon>Coniella</taxon>
    </lineage>
</organism>
<feature type="region of interest" description="Disordered" evidence="2">
    <location>
        <begin position="244"/>
        <end position="283"/>
    </location>
</feature>
<feature type="compositionally biased region" description="Low complexity" evidence="2">
    <location>
        <begin position="1308"/>
        <end position="1344"/>
    </location>
</feature>
<feature type="compositionally biased region" description="Pro residues" evidence="2">
    <location>
        <begin position="244"/>
        <end position="256"/>
    </location>
</feature>
<dbReference type="GO" id="GO:0005085">
    <property type="term" value="F:guanyl-nucleotide exchange factor activity"/>
    <property type="evidence" value="ECO:0007669"/>
    <property type="project" value="TreeGrafter"/>
</dbReference>
<feature type="compositionally biased region" description="Polar residues" evidence="2">
    <location>
        <begin position="1398"/>
        <end position="1418"/>
    </location>
</feature>
<dbReference type="Pfam" id="PF13857">
    <property type="entry name" value="Ank_5"/>
    <property type="match status" value="1"/>
</dbReference>
<dbReference type="GO" id="GO:0030133">
    <property type="term" value="C:transport vesicle"/>
    <property type="evidence" value="ECO:0007669"/>
    <property type="project" value="TreeGrafter"/>
</dbReference>
<dbReference type="Gene3D" id="1.25.40.20">
    <property type="entry name" value="Ankyrin repeat-containing domain"/>
    <property type="match status" value="2"/>
</dbReference>
<dbReference type="STRING" id="2025994.A0A2T2ZVP4"/>
<feature type="region of interest" description="Disordered" evidence="2">
    <location>
        <begin position="1295"/>
        <end position="1349"/>
    </location>
</feature>
<dbReference type="GO" id="GO:0000149">
    <property type="term" value="F:SNARE binding"/>
    <property type="evidence" value="ECO:0007669"/>
    <property type="project" value="TreeGrafter"/>
</dbReference>
<protein>
    <recommendedName>
        <fullName evidence="3">VPS9 domain-containing protein</fullName>
    </recommendedName>
</protein>
<comment type="similarity">
    <text evidence="1">Belongs to the UPF0507 family.</text>
</comment>
<proteinExistence type="inferred from homology"/>
<evidence type="ECO:0000256" key="1">
    <source>
        <dbReference type="ARBA" id="ARBA00007428"/>
    </source>
</evidence>
<dbReference type="PANTHER" id="PTHR24170:SF1">
    <property type="entry name" value="DOMAIN PROTEIN, PUTATIVE (AFU_ORTHOLOGUE AFUA_1G09870)-RELATED"/>
    <property type="match status" value="1"/>
</dbReference>
<dbReference type="SUPFAM" id="SSF64268">
    <property type="entry name" value="PX domain"/>
    <property type="match status" value="1"/>
</dbReference>
<dbReference type="InterPro" id="IPR036871">
    <property type="entry name" value="PX_dom_sf"/>
</dbReference>
<name>A0A2T2ZVP4_9PEZI</name>
<dbReference type="InParanoid" id="A0A2T2ZVP4"/>
<feature type="region of interest" description="Disordered" evidence="2">
    <location>
        <begin position="549"/>
        <end position="598"/>
    </location>
</feature>
<dbReference type="OrthoDB" id="7464126at2759"/>
<dbReference type="SUPFAM" id="SSF109993">
    <property type="entry name" value="VPS9 domain"/>
    <property type="match status" value="1"/>
</dbReference>
<dbReference type="GO" id="GO:0097422">
    <property type="term" value="C:tubular endosome"/>
    <property type="evidence" value="ECO:0007669"/>
    <property type="project" value="TreeGrafter"/>
</dbReference>
<dbReference type="Proteomes" id="UP000241462">
    <property type="component" value="Unassembled WGS sequence"/>
</dbReference>
<feature type="domain" description="VPS9" evidence="3">
    <location>
        <begin position="361"/>
        <end position="521"/>
    </location>
</feature>
<dbReference type="GO" id="GO:0035091">
    <property type="term" value="F:phosphatidylinositol binding"/>
    <property type="evidence" value="ECO:0007669"/>
    <property type="project" value="InterPro"/>
</dbReference>
<dbReference type="SMART" id="SM00248">
    <property type="entry name" value="ANK"/>
    <property type="match status" value="4"/>
</dbReference>
<dbReference type="SUPFAM" id="SSF48403">
    <property type="entry name" value="Ankyrin repeat"/>
    <property type="match status" value="1"/>
</dbReference>
<feature type="region of interest" description="Disordered" evidence="2">
    <location>
        <begin position="1376"/>
        <end position="1435"/>
    </location>
</feature>
<reference evidence="4 5" key="1">
    <citation type="journal article" date="2018" name="Mycol. Prog.">
        <title>Coniella lustricola, a new species from submerged detritus.</title>
        <authorList>
            <person name="Raudabaugh D.B."/>
            <person name="Iturriaga T."/>
            <person name="Carver A."/>
            <person name="Mondo S."/>
            <person name="Pangilinan J."/>
            <person name="Lipzen A."/>
            <person name="He G."/>
            <person name="Amirebrahimi M."/>
            <person name="Grigoriev I.V."/>
            <person name="Miller A.N."/>
        </authorList>
    </citation>
    <scope>NUCLEOTIDE SEQUENCE [LARGE SCALE GENOMIC DNA]</scope>
    <source>
        <strain evidence="4 5">B22-T-1</strain>
    </source>
</reference>
<dbReference type="GO" id="GO:0005886">
    <property type="term" value="C:plasma membrane"/>
    <property type="evidence" value="ECO:0007669"/>
    <property type="project" value="TreeGrafter"/>
</dbReference>
<dbReference type="GO" id="GO:0045022">
    <property type="term" value="P:early endosome to late endosome transport"/>
    <property type="evidence" value="ECO:0007669"/>
    <property type="project" value="TreeGrafter"/>
</dbReference>
<sequence length="1435" mass="159334">MQPLNPFLAAFFKSPIPSQCSPVQHHILLVPTTDVLLTSREAEAAPGATIAETVATDDFLASHVLRIPDPARPSGASPGANEGQARPKESSPNLREMRGKAKQYNTINGRNVVIKDNVVYTNKGFKTLASANLLGDAIWYSDTLEPRGWLVYYVSRPLVGSWDEIRITPAVLVEGTRKAMAMQQNGSSPQSEHSESAMMPKKKEIKSFHDLLTHFPIIARQMQSGLEKLFREFAVVIERPLPPPPSASHIPDPSPDGPIAAATKKARSNSMSQIQNPSNREPQQRVLEPFYAEDDEEVFRVSLETAVMNAIDLFQSVDKQQLSLLGATTELTGPVVERLIERYVTENVHGMLFPRLAALKRPEDLELEAKIRQMDFVDVSQLGIPIEGGHRGKQELISRLARAIDEFKNITNAGSPQEMMDILLSTMKSLTQLGDAPAVSDSQPMTPSAEKTILTINADTLVSLLLFVVIRAQLKHLQARFLYMRHFIFVEDVDSGEMGYALSTFEAVLVYLDRDSTGLRRASRRNKVLWDAAAQGRVDSLQKLMEPSGNAVDDAVDEEDTAALSSKSSSRRTSMSSSHWSYLNGSSRRPSTALSSSERFSMGSDLSHVFPFAQPEDDVNRPESPFPPLKRIKKVAMDVRSLSSGSEISFHSRAASIGTIGSGIEGDTSIERLSQTQNSFGESILMMTVQNDRPEALAYLLDRKSYYPLDVVLEDSNNEETTLFSAAVQVGNEKLIRLLLDFITSDPAITQERMRLYFAKQDVWGRSVAHYMFHAPFLIVEWGRLMPWTLQDKNGQTPLFAICRSYDHTLYHAMVQQALELAMQHQGDGQPLHLDEHVDAKGNTLLHIINDAQLALRVLQKCDADVNAVNDRKFTPLMVASKYGRFDVVRAFFGDARVDVTAKELRGLTAVDLAKDDDVRNKIDDLVLFGAPPGNESRTTAVVRSYFVEDASIRFVLKSGAPVDKHSYAVTTCRRSLTDFEHLAKLLCMEHPASWIPTMVGLRSPFQIPVKPSRAVLKDLQIRMDWFLRILLAHPTFATHEMLWEFFLMPDLQLDMMEQRTKLKADTRVEKVREELEPLEDIREVEQFVDHARENIRSVNHSTKSVARRTNVVGNSALDLYDSSVLLHRAVSTLPFLPPTHLVALEAYVRALSPTSTNPYATFHSAQLALQSTIDAILTALTRPPRLINQINSLRRSVERNYSSLSRSTRWPLGLLDDTRQRLNEEREERVRAGQVEVDNLSRELRYTQQTVAAELAGWQDLHEKMGRRAIRELARGMVVVEKMRLEGMQRALRKLQQSSRGSGGYGLNDRNGLQQQQQSQNGQRPSGNGAAAASSAEASGSSSQNETGSLGLAGLNVVSTPHAVENGAVNPVVRSETSVATLPPPPPPPTTTRDDSQAQQSDGAPSLQPTPQPSQEHQLLFGEDKASTGDSASE</sequence>
<evidence type="ECO:0000259" key="3">
    <source>
        <dbReference type="PROSITE" id="PS51205"/>
    </source>
</evidence>
<dbReference type="InterPro" id="IPR051248">
    <property type="entry name" value="UPF0507/Ank_repeat_27"/>
</dbReference>
<feature type="compositionally biased region" description="Polar residues" evidence="2">
    <location>
        <begin position="268"/>
        <end position="281"/>
    </location>
</feature>
<feature type="region of interest" description="Disordered" evidence="2">
    <location>
        <begin position="70"/>
        <end position="100"/>
    </location>
</feature>
<dbReference type="InterPro" id="IPR002110">
    <property type="entry name" value="Ankyrin_rpt"/>
</dbReference>
<keyword evidence="5" id="KW-1185">Reference proteome</keyword>
<feature type="compositionally biased region" description="Low complexity" evidence="2">
    <location>
        <begin position="562"/>
        <end position="597"/>
    </location>
</feature>
<dbReference type="EMBL" id="KZ678632">
    <property type="protein sequence ID" value="PSR77876.1"/>
    <property type="molecule type" value="Genomic_DNA"/>
</dbReference>
<gene>
    <name evidence="4" type="ORF">BD289DRAFT_486292</name>
</gene>
<dbReference type="PROSITE" id="PS51205">
    <property type="entry name" value="VPS9"/>
    <property type="match status" value="1"/>
</dbReference>
<dbReference type="GO" id="GO:0005769">
    <property type="term" value="C:early endosome"/>
    <property type="evidence" value="ECO:0007669"/>
    <property type="project" value="TreeGrafter"/>
</dbReference>
<evidence type="ECO:0000313" key="5">
    <source>
        <dbReference type="Proteomes" id="UP000241462"/>
    </source>
</evidence>
<accession>A0A2T2ZVP4</accession>
<dbReference type="InterPro" id="IPR036770">
    <property type="entry name" value="Ankyrin_rpt-contain_sf"/>
</dbReference>
<dbReference type="CDD" id="cd06093">
    <property type="entry name" value="PX_domain"/>
    <property type="match status" value="1"/>
</dbReference>